<feature type="transmembrane region" description="Helical" evidence="13">
    <location>
        <begin position="408"/>
        <end position="426"/>
    </location>
</feature>
<feature type="transmembrane region" description="Helical" evidence="13">
    <location>
        <begin position="150"/>
        <end position="175"/>
    </location>
</feature>
<dbReference type="AlphaFoldDB" id="A0A939EFW0"/>
<keyword evidence="10 13" id="KW-0472">Membrane</keyword>
<gene>
    <name evidence="14" type="ORF">JF539_17510</name>
</gene>
<evidence type="ECO:0000256" key="10">
    <source>
        <dbReference type="ARBA" id="ARBA00023136"/>
    </source>
</evidence>
<keyword evidence="11" id="KW-0739">Sodium transport</keyword>
<keyword evidence="9" id="KW-0406">Ion transport</keyword>
<dbReference type="InterPro" id="IPR038377">
    <property type="entry name" value="Na/Glc_symporter_sf"/>
</dbReference>
<sequence>MHDPRFGSMLAIAIVLLLPLLASLAVQRRFRGDDPIGAFVSNKGGNGFLATAAGAICGNIGIGTFVALFLFASQSPVIGFSIAASYALGLILCALMAPLIRRRAAAVGAIGLIDLIARSHETRGNWLTWLPIAVVFILRSAVQLSALGVIAASLFAGQTALATIVCAAVLTGYLLVGGYRAAVTTDILQSAIILGAVAVAALGLPQLSGASVDFLQIEPFQPTILIGIWLLLPWSAVLAVDNWQRVTVASSDRVAVASYLGAAVVCGACYAMISLAGYWSGGGSVFDTFSGLMPPGAAWSATAMFTACIMSSIDTFVMPLTVALGDRRLSALRWIILCLMVLVTMTALAFGDVLSNVIAAFNSLTVFLPAALGALYLKRKTRWGAVASMCSGLVVALCLTLVDINIAALLGFVVATVVYGASVVVANRKQQAGC</sequence>
<comment type="caution">
    <text evidence="14">The sequence shown here is derived from an EMBL/GenBank/DDBJ whole genome shotgun (WGS) entry which is preliminary data.</text>
</comment>
<evidence type="ECO:0008006" key="16">
    <source>
        <dbReference type="Google" id="ProtNLM"/>
    </source>
</evidence>
<evidence type="ECO:0000256" key="11">
    <source>
        <dbReference type="ARBA" id="ARBA00023201"/>
    </source>
</evidence>
<proteinExistence type="inferred from homology"/>
<comment type="subcellular location">
    <subcellularLocation>
        <location evidence="1">Cell membrane</location>
        <topology evidence="1">Multi-pass membrane protein</topology>
    </subcellularLocation>
</comment>
<comment type="similarity">
    <text evidence="2">Belongs to the sodium:solute symporter (SSF) (TC 2.A.21) family.</text>
</comment>
<feature type="transmembrane region" description="Helical" evidence="13">
    <location>
        <begin position="331"/>
        <end position="351"/>
    </location>
</feature>
<dbReference type="Proteomes" id="UP000664096">
    <property type="component" value="Unassembled WGS sequence"/>
</dbReference>
<feature type="transmembrane region" description="Helical" evidence="13">
    <location>
        <begin position="6"/>
        <end position="26"/>
    </location>
</feature>
<keyword evidence="8" id="KW-0915">Sodium</keyword>
<evidence type="ECO:0000256" key="3">
    <source>
        <dbReference type="ARBA" id="ARBA00022448"/>
    </source>
</evidence>
<feature type="transmembrane region" description="Helical" evidence="13">
    <location>
        <begin position="357"/>
        <end position="377"/>
    </location>
</feature>
<evidence type="ECO:0000256" key="7">
    <source>
        <dbReference type="ARBA" id="ARBA00022989"/>
    </source>
</evidence>
<evidence type="ECO:0000256" key="12">
    <source>
        <dbReference type="ARBA" id="ARBA00033708"/>
    </source>
</evidence>
<evidence type="ECO:0000313" key="15">
    <source>
        <dbReference type="Proteomes" id="UP000664096"/>
    </source>
</evidence>
<keyword evidence="5 13" id="KW-0812">Transmembrane</keyword>
<feature type="transmembrane region" description="Helical" evidence="13">
    <location>
        <begin position="126"/>
        <end position="144"/>
    </location>
</feature>
<dbReference type="EMBL" id="JAEKJZ010000003">
    <property type="protein sequence ID" value="MBN9672154.1"/>
    <property type="molecule type" value="Genomic_DNA"/>
</dbReference>
<dbReference type="RefSeq" id="WP_207141981.1">
    <property type="nucleotide sequence ID" value="NZ_JAEKJZ010000003.1"/>
</dbReference>
<feature type="transmembrane region" description="Helical" evidence="13">
    <location>
        <begin position="224"/>
        <end position="243"/>
    </location>
</feature>
<feature type="transmembrane region" description="Helical" evidence="13">
    <location>
        <begin position="299"/>
        <end position="324"/>
    </location>
</feature>
<organism evidence="14 15">
    <name type="scientific">Roseibium aggregatum</name>
    <dbReference type="NCBI Taxonomy" id="187304"/>
    <lineage>
        <taxon>Bacteria</taxon>
        <taxon>Pseudomonadati</taxon>
        <taxon>Pseudomonadota</taxon>
        <taxon>Alphaproteobacteria</taxon>
        <taxon>Hyphomicrobiales</taxon>
        <taxon>Stappiaceae</taxon>
        <taxon>Roseibium</taxon>
    </lineage>
</organism>
<evidence type="ECO:0000256" key="13">
    <source>
        <dbReference type="SAM" id="Phobius"/>
    </source>
</evidence>
<keyword evidence="6" id="KW-0769">Symport</keyword>
<dbReference type="PANTHER" id="PTHR48086:SF3">
    <property type="entry name" value="SODIUM_PROLINE SYMPORTER"/>
    <property type="match status" value="1"/>
</dbReference>
<feature type="transmembrane region" description="Helical" evidence="13">
    <location>
        <begin position="384"/>
        <end position="402"/>
    </location>
</feature>
<dbReference type="Gene3D" id="1.20.1730.10">
    <property type="entry name" value="Sodium/glucose cotransporter"/>
    <property type="match status" value="1"/>
</dbReference>
<evidence type="ECO:0000256" key="6">
    <source>
        <dbReference type="ARBA" id="ARBA00022847"/>
    </source>
</evidence>
<dbReference type="GO" id="GO:0005886">
    <property type="term" value="C:plasma membrane"/>
    <property type="evidence" value="ECO:0007669"/>
    <property type="project" value="UniProtKB-SubCell"/>
</dbReference>
<evidence type="ECO:0000256" key="9">
    <source>
        <dbReference type="ARBA" id="ARBA00023065"/>
    </source>
</evidence>
<feature type="transmembrane region" description="Helical" evidence="13">
    <location>
        <begin position="47"/>
        <end position="71"/>
    </location>
</feature>
<feature type="transmembrane region" description="Helical" evidence="13">
    <location>
        <begin position="187"/>
        <end position="204"/>
    </location>
</feature>
<evidence type="ECO:0000256" key="4">
    <source>
        <dbReference type="ARBA" id="ARBA00022475"/>
    </source>
</evidence>
<dbReference type="InterPro" id="IPR001734">
    <property type="entry name" value="Na/solute_symporter"/>
</dbReference>
<feature type="transmembrane region" description="Helical" evidence="13">
    <location>
        <begin position="255"/>
        <end position="279"/>
    </location>
</feature>
<evidence type="ECO:0000256" key="1">
    <source>
        <dbReference type="ARBA" id="ARBA00004651"/>
    </source>
</evidence>
<evidence type="ECO:0000256" key="8">
    <source>
        <dbReference type="ARBA" id="ARBA00023053"/>
    </source>
</evidence>
<evidence type="ECO:0000256" key="2">
    <source>
        <dbReference type="ARBA" id="ARBA00006434"/>
    </source>
</evidence>
<dbReference type="GO" id="GO:0006814">
    <property type="term" value="P:sodium ion transport"/>
    <property type="evidence" value="ECO:0007669"/>
    <property type="project" value="UniProtKB-KW"/>
</dbReference>
<keyword evidence="4" id="KW-1003">Cell membrane</keyword>
<comment type="catalytic activity">
    <reaction evidence="12">
        <text>L-proline(in) + Na(+)(in) = L-proline(out) + Na(+)(out)</text>
        <dbReference type="Rhea" id="RHEA:28967"/>
        <dbReference type="ChEBI" id="CHEBI:29101"/>
        <dbReference type="ChEBI" id="CHEBI:60039"/>
    </reaction>
</comment>
<dbReference type="PANTHER" id="PTHR48086">
    <property type="entry name" value="SODIUM/PROLINE SYMPORTER-RELATED"/>
    <property type="match status" value="1"/>
</dbReference>
<reference evidence="14" key="1">
    <citation type="submission" date="2020-12" db="EMBL/GenBank/DDBJ databases">
        <title>Oil enriched cultivation method for isolating marine PHA-producing bacteria.</title>
        <authorList>
            <person name="Zheng W."/>
            <person name="Yu S."/>
            <person name="Huang Y."/>
        </authorList>
    </citation>
    <scope>NUCLEOTIDE SEQUENCE</scope>
    <source>
        <strain evidence="14">SY-2-12</strain>
    </source>
</reference>
<accession>A0A939EFW0</accession>
<protein>
    <recommendedName>
        <fullName evidence="16">Na+/proline symporter</fullName>
    </recommendedName>
</protein>
<dbReference type="GO" id="GO:0015293">
    <property type="term" value="F:symporter activity"/>
    <property type="evidence" value="ECO:0007669"/>
    <property type="project" value="UniProtKB-KW"/>
</dbReference>
<keyword evidence="7 13" id="KW-1133">Transmembrane helix</keyword>
<feature type="transmembrane region" description="Helical" evidence="13">
    <location>
        <begin position="77"/>
        <end position="100"/>
    </location>
</feature>
<name>A0A939EFW0_9HYPH</name>
<dbReference type="InterPro" id="IPR050277">
    <property type="entry name" value="Sodium:Solute_Symporter"/>
</dbReference>
<dbReference type="PROSITE" id="PS50283">
    <property type="entry name" value="NA_SOLUT_SYMP_3"/>
    <property type="match status" value="1"/>
</dbReference>
<evidence type="ECO:0000256" key="5">
    <source>
        <dbReference type="ARBA" id="ARBA00022692"/>
    </source>
</evidence>
<keyword evidence="3" id="KW-0813">Transport</keyword>
<evidence type="ECO:0000313" key="14">
    <source>
        <dbReference type="EMBL" id="MBN9672154.1"/>
    </source>
</evidence>